<organism evidence="15 16">
    <name type="scientific">Octadecabacter arcticus 238</name>
    <dbReference type="NCBI Taxonomy" id="391616"/>
    <lineage>
        <taxon>Bacteria</taxon>
        <taxon>Pseudomonadati</taxon>
        <taxon>Pseudomonadota</taxon>
        <taxon>Alphaproteobacteria</taxon>
        <taxon>Rhodobacterales</taxon>
        <taxon>Roseobacteraceae</taxon>
        <taxon>Octadecabacter</taxon>
    </lineage>
</organism>
<dbReference type="InterPro" id="IPR014017">
    <property type="entry name" value="DNA_helicase_UvrD-like_C"/>
</dbReference>
<dbReference type="EC" id="5.6.2.4" evidence="9"/>
<keyword evidence="4 12" id="KW-0347">Helicase</keyword>
<evidence type="ECO:0000256" key="2">
    <source>
        <dbReference type="ARBA" id="ARBA00022741"/>
    </source>
</evidence>
<dbReference type="Gene3D" id="1.10.486.10">
    <property type="entry name" value="PCRA, domain 4"/>
    <property type="match status" value="1"/>
</dbReference>
<dbReference type="InterPro" id="IPR038726">
    <property type="entry name" value="PDDEXK_AddAB-type"/>
</dbReference>
<dbReference type="GO" id="GO:0003677">
    <property type="term" value="F:DNA binding"/>
    <property type="evidence" value="ECO:0007669"/>
    <property type="project" value="UniProtKB-KW"/>
</dbReference>
<dbReference type="AlphaFoldDB" id="M9RNX0"/>
<feature type="binding site" evidence="12">
    <location>
        <begin position="17"/>
        <end position="24"/>
    </location>
    <ligand>
        <name>ATP</name>
        <dbReference type="ChEBI" id="CHEBI:30616"/>
    </ligand>
</feature>
<keyword evidence="6" id="KW-0238">DNA-binding</keyword>
<feature type="domain" description="UvrD-like helicase C-terminal" evidence="14">
    <location>
        <begin position="425"/>
        <end position="712"/>
    </location>
</feature>
<evidence type="ECO:0000259" key="13">
    <source>
        <dbReference type="PROSITE" id="PS51198"/>
    </source>
</evidence>
<evidence type="ECO:0000256" key="11">
    <source>
        <dbReference type="ARBA" id="ARBA00048988"/>
    </source>
</evidence>
<evidence type="ECO:0000259" key="14">
    <source>
        <dbReference type="PROSITE" id="PS51217"/>
    </source>
</evidence>
<dbReference type="Pfam" id="PF12705">
    <property type="entry name" value="PDDEXK_1"/>
    <property type="match status" value="1"/>
</dbReference>
<evidence type="ECO:0000256" key="9">
    <source>
        <dbReference type="ARBA" id="ARBA00034808"/>
    </source>
</evidence>
<keyword evidence="3 12" id="KW-0378">Hydrolase</keyword>
<keyword evidence="5 12" id="KW-0067">ATP-binding</keyword>
<comment type="similarity">
    <text evidence="1">Belongs to the helicase family. UvrD subfamily.</text>
</comment>
<dbReference type="Gene3D" id="3.40.50.300">
    <property type="entry name" value="P-loop containing nucleotide triphosphate hydrolases"/>
    <property type="match status" value="4"/>
</dbReference>
<evidence type="ECO:0000256" key="12">
    <source>
        <dbReference type="PROSITE-ProRule" id="PRU00560"/>
    </source>
</evidence>
<name>M9RNX0_9RHOB</name>
<dbReference type="InterPro" id="IPR000212">
    <property type="entry name" value="DNA_helicase_UvrD/REP"/>
</dbReference>
<proteinExistence type="inferred from homology"/>
<dbReference type="InterPro" id="IPR014016">
    <property type="entry name" value="UvrD-like_ATP-bd"/>
</dbReference>
<evidence type="ECO:0000256" key="1">
    <source>
        <dbReference type="ARBA" id="ARBA00009922"/>
    </source>
</evidence>
<comment type="catalytic activity">
    <reaction evidence="8">
        <text>Couples ATP hydrolysis with the unwinding of duplex DNA by translocating in the 3'-5' direction.</text>
        <dbReference type="EC" id="5.6.2.4"/>
    </reaction>
</comment>
<sequence>MTAWRTSMTEMLTIVPAGAGSGKTFRIKSDLTKWVKDNLVGPDRILAVTFTEAAAAELRGRIRASLLAEGMVEAALAVEQAYVSTIHGLGLRILSEHAFAAGASPQPRALAEAERDLLIRQAMAHAESLEAVKADLPRFGYRSSFFSNASPEDSFRSRILTTIDLLRGLGDNGNGPQLADAAVARMRDLYGRVEPDGAPLEARLIAAINALLAAFPNDLTAHATSAAARTAFGKDFRNMKRALRPGELRRDWGLWKSLSELRQSKRGAPTPDGYDALSDEVIAAASDIAVHPGPLEDACAHLTALVHGAQEVMSKYADMKREAGVIDYADMICDAERLLRTRPEILEALLSEVDCVIIDEFQDTNPVQFALLWRIAQSAKRVLIVGDTKQSIMGFQGADPRLSEALERQNPEAASPLTGNWRSDPRLMQMVNTISAGLFKEAYVPLEPQRPETGQTFSEILRIPEGRRSKKSRPEEHVSARIADILAEAGPVVERESDPKAPTFRPVEPRDIAILAPTHSMAARYATALKRHGVPVRISAAGWLDSPAIMAARNALAFAVDPTDLHAALALLTLGPFAVPLQQAMSLLADGELENCPQLADLRSLAGTAPSMPLETLLPQVLRASGILDWAALSPEATQAHADLMRLHAEVSEFVSAHRDFKAAAGFHGASAQVFLGWLEARRDERDFDRHPDPGQSEGQGVEIVTWHASKGREWPITVVVGLDKAIGEKPGTLRAEFTDFSDLGAILEHARLIWTPDLSIKEKKEIFIEDRRPAAEADARRLLYVALTRGRDRLIFEWPDFALKKLGEGDGPANHAEMLVLEAGMEPQAGSLKVGGASFPARMLACIAAVPDMPDLSPAHASGARAAFGELRALQETRPTVWRTRPSQLGSELGPAVKTEVVTLDIQHQVASLAATASERGTALHKALRVLLLRPDLRSRLVEATGFDEATLGVLAEQAAALNRWLTAEGYTEIECEVPIQKREASGVEVNGIIDLLATGAGKQLILDHKSGAGTFADYAAQLDAYGKLLAQQSDGDLPHLAIHWIDRAQVETQIGSQKS</sequence>
<dbReference type="GO" id="GO:0000725">
    <property type="term" value="P:recombinational repair"/>
    <property type="evidence" value="ECO:0007669"/>
    <property type="project" value="TreeGrafter"/>
</dbReference>
<keyword evidence="16" id="KW-1185">Reference proteome</keyword>
<dbReference type="HOGENOM" id="CLU_001114_1_2_5"/>
<dbReference type="GO" id="GO:0005524">
    <property type="term" value="F:ATP binding"/>
    <property type="evidence" value="ECO:0007669"/>
    <property type="project" value="UniProtKB-UniRule"/>
</dbReference>
<dbReference type="OrthoDB" id="9810135at2"/>
<evidence type="ECO:0000256" key="8">
    <source>
        <dbReference type="ARBA" id="ARBA00034617"/>
    </source>
</evidence>
<dbReference type="KEGG" id="oar:OA238_c39480"/>
<dbReference type="STRING" id="391616.OA238_c39480"/>
<keyword evidence="2 12" id="KW-0547">Nucleotide-binding</keyword>
<evidence type="ECO:0000313" key="16">
    <source>
        <dbReference type="Proteomes" id="UP000004688"/>
    </source>
</evidence>
<dbReference type="InterPro" id="IPR013986">
    <property type="entry name" value="DExx_box_DNA_helicase_dom_sf"/>
</dbReference>
<dbReference type="InterPro" id="IPR027417">
    <property type="entry name" value="P-loop_NTPase"/>
</dbReference>
<evidence type="ECO:0000256" key="3">
    <source>
        <dbReference type="ARBA" id="ARBA00022801"/>
    </source>
</evidence>
<dbReference type="GO" id="GO:0016887">
    <property type="term" value="F:ATP hydrolysis activity"/>
    <property type="evidence" value="ECO:0007669"/>
    <property type="project" value="RHEA"/>
</dbReference>
<dbReference type="PANTHER" id="PTHR11070:SF2">
    <property type="entry name" value="ATP-DEPENDENT DNA HELICASE SRS2"/>
    <property type="match status" value="1"/>
</dbReference>
<evidence type="ECO:0000256" key="7">
    <source>
        <dbReference type="ARBA" id="ARBA00023235"/>
    </source>
</evidence>
<accession>M9RNX0</accession>
<evidence type="ECO:0000256" key="6">
    <source>
        <dbReference type="ARBA" id="ARBA00023125"/>
    </source>
</evidence>
<dbReference type="Pfam" id="PF00580">
    <property type="entry name" value="UvrD-helicase"/>
    <property type="match status" value="1"/>
</dbReference>
<dbReference type="PROSITE" id="PS51198">
    <property type="entry name" value="UVRD_HELICASE_ATP_BIND"/>
    <property type="match status" value="1"/>
</dbReference>
<dbReference type="Gene3D" id="1.10.10.160">
    <property type="match status" value="1"/>
</dbReference>
<evidence type="ECO:0000256" key="4">
    <source>
        <dbReference type="ARBA" id="ARBA00022806"/>
    </source>
</evidence>
<dbReference type="SUPFAM" id="SSF52540">
    <property type="entry name" value="P-loop containing nucleoside triphosphate hydrolases"/>
    <property type="match status" value="1"/>
</dbReference>
<dbReference type="PROSITE" id="PS51217">
    <property type="entry name" value="UVRD_HELICASE_CTER"/>
    <property type="match status" value="1"/>
</dbReference>
<dbReference type="EMBL" id="CP003742">
    <property type="protein sequence ID" value="AGI73887.1"/>
    <property type="molecule type" value="Genomic_DNA"/>
</dbReference>
<evidence type="ECO:0000256" key="5">
    <source>
        <dbReference type="ARBA" id="ARBA00022840"/>
    </source>
</evidence>
<gene>
    <name evidence="15" type="ORF">OA238_c39480</name>
</gene>
<evidence type="ECO:0000313" key="15">
    <source>
        <dbReference type="EMBL" id="AGI73887.1"/>
    </source>
</evidence>
<keyword evidence="7" id="KW-0413">Isomerase</keyword>
<comment type="catalytic activity">
    <reaction evidence="11">
        <text>ATP + H2O = ADP + phosphate + H(+)</text>
        <dbReference type="Rhea" id="RHEA:13065"/>
        <dbReference type="ChEBI" id="CHEBI:15377"/>
        <dbReference type="ChEBI" id="CHEBI:15378"/>
        <dbReference type="ChEBI" id="CHEBI:30616"/>
        <dbReference type="ChEBI" id="CHEBI:43474"/>
        <dbReference type="ChEBI" id="CHEBI:456216"/>
        <dbReference type="EC" id="5.6.2.4"/>
    </reaction>
</comment>
<dbReference type="Proteomes" id="UP000004688">
    <property type="component" value="Chromosome"/>
</dbReference>
<dbReference type="eggNOG" id="COG1074">
    <property type="taxonomic scope" value="Bacteria"/>
</dbReference>
<feature type="domain" description="UvrD-like helicase ATP-binding" evidence="13">
    <location>
        <begin position="1"/>
        <end position="424"/>
    </location>
</feature>
<protein>
    <recommendedName>
        <fullName evidence="9">DNA 3'-5' helicase</fullName>
        <ecNumber evidence="9">5.6.2.4</ecNumber>
    </recommendedName>
    <alternativeName>
        <fullName evidence="10">DNA 3'-5' helicase II</fullName>
    </alternativeName>
</protein>
<evidence type="ECO:0000256" key="10">
    <source>
        <dbReference type="ARBA" id="ARBA00034923"/>
    </source>
</evidence>
<dbReference type="PANTHER" id="PTHR11070">
    <property type="entry name" value="UVRD / RECB / PCRA DNA HELICASE FAMILY MEMBER"/>
    <property type="match status" value="1"/>
</dbReference>
<dbReference type="GO" id="GO:0043138">
    <property type="term" value="F:3'-5' DNA helicase activity"/>
    <property type="evidence" value="ECO:0007669"/>
    <property type="project" value="UniProtKB-EC"/>
</dbReference>
<reference evidence="15 16" key="1">
    <citation type="journal article" date="2013" name="PLoS ONE">
        <title>Poles Apart: Arctic and Antarctic Octadecabacter strains Share High Genome Plasticity and a New Type of Xanthorhodopsin.</title>
        <authorList>
            <person name="Vollmers J."/>
            <person name="Voget S."/>
            <person name="Dietrich S."/>
            <person name="Gollnow K."/>
            <person name="Smits M."/>
            <person name="Meyer K."/>
            <person name="Brinkhoff T."/>
            <person name="Simon M."/>
            <person name="Daniel R."/>
        </authorList>
    </citation>
    <scope>NUCLEOTIDE SEQUENCE [LARGE SCALE GENOMIC DNA]</scope>
    <source>
        <strain evidence="15 16">238</strain>
    </source>
</reference>